<dbReference type="PANTHER" id="PTHR44259:SF37">
    <property type="entry name" value="DUF1618 DOMAIN-CONTAINING PROTEIN"/>
    <property type="match status" value="1"/>
</dbReference>
<dbReference type="Pfam" id="PF03478">
    <property type="entry name" value="Beta-prop_KIB1-4"/>
    <property type="match status" value="1"/>
</dbReference>
<dbReference type="OrthoDB" id="692399at2759"/>
<proteinExistence type="predicted"/>
<dbReference type="EMBL" id="JAKUCV010003369">
    <property type="protein sequence ID" value="KAJ4839248.1"/>
    <property type="molecule type" value="Genomic_DNA"/>
</dbReference>
<dbReference type="InterPro" id="IPR005174">
    <property type="entry name" value="KIB1-4_b-propeller"/>
</dbReference>
<reference evidence="2" key="1">
    <citation type="submission" date="2022-02" db="EMBL/GenBank/DDBJ databases">
        <authorList>
            <person name="Henning P.M."/>
            <person name="McCubbin A.G."/>
            <person name="Shore J.S."/>
        </authorList>
    </citation>
    <scope>NUCLEOTIDE SEQUENCE</scope>
    <source>
        <strain evidence="2">F60SS</strain>
        <tissue evidence="2">Leaves</tissue>
    </source>
</reference>
<name>A0A9Q0JF01_9ROSI</name>
<evidence type="ECO:0000259" key="1">
    <source>
        <dbReference type="Pfam" id="PF03478"/>
    </source>
</evidence>
<dbReference type="PANTHER" id="PTHR44259">
    <property type="entry name" value="OS07G0183000 PROTEIN-RELATED"/>
    <property type="match status" value="1"/>
</dbReference>
<sequence length="299" mass="34206">MLLCECSHGWHDNGVYNLLITRTDLSPSSSLLTSRRLGQLQCGCPGHSSRFYRKGQPRQKASFRFFNHASNQFTGQLTSPLDNISQPAAYPVFSNRGWLAYVDYTDFSLFLVNVLSPSPSQEDIITLPSFKTFKRFNREEIEEIRRFPETVTVSFGKVALSSSPKEDNCVVMLWLGCDLLGDWKSDNDYRRSRSEFAFCRIGDTRWTFLESEMISKDCDDGKPITFTNDIVYSDKDKLFYALHNSGEHEAFDLNNTSSPASFKFPITHYPGDDDCLSVFENFNVSENDTYYADYLVESP</sequence>
<dbReference type="Proteomes" id="UP001141552">
    <property type="component" value="Unassembled WGS sequence"/>
</dbReference>
<evidence type="ECO:0000313" key="3">
    <source>
        <dbReference type="Proteomes" id="UP001141552"/>
    </source>
</evidence>
<organism evidence="2 3">
    <name type="scientific">Turnera subulata</name>
    <dbReference type="NCBI Taxonomy" id="218843"/>
    <lineage>
        <taxon>Eukaryota</taxon>
        <taxon>Viridiplantae</taxon>
        <taxon>Streptophyta</taxon>
        <taxon>Embryophyta</taxon>
        <taxon>Tracheophyta</taxon>
        <taxon>Spermatophyta</taxon>
        <taxon>Magnoliopsida</taxon>
        <taxon>eudicotyledons</taxon>
        <taxon>Gunneridae</taxon>
        <taxon>Pentapetalae</taxon>
        <taxon>rosids</taxon>
        <taxon>fabids</taxon>
        <taxon>Malpighiales</taxon>
        <taxon>Passifloraceae</taxon>
        <taxon>Turnera</taxon>
    </lineage>
</organism>
<keyword evidence="3" id="KW-1185">Reference proteome</keyword>
<comment type="caution">
    <text evidence="2">The sequence shown here is derived from an EMBL/GenBank/DDBJ whole genome shotgun (WGS) entry which is preliminary data.</text>
</comment>
<dbReference type="InterPro" id="IPR050942">
    <property type="entry name" value="F-box_BR-signaling"/>
</dbReference>
<reference evidence="2" key="2">
    <citation type="journal article" date="2023" name="Plants (Basel)">
        <title>Annotation of the Turnera subulata (Passifloraceae) Draft Genome Reveals the S-Locus Evolved after the Divergence of Turneroideae from Passifloroideae in a Stepwise Manner.</title>
        <authorList>
            <person name="Henning P.M."/>
            <person name="Roalson E.H."/>
            <person name="Mir W."/>
            <person name="McCubbin A.G."/>
            <person name="Shore J.S."/>
        </authorList>
    </citation>
    <scope>NUCLEOTIDE SEQUENCE</scope>
    <source>
        <strain evidence="2">F60SS</strain>
    </source>
</reference>
<protein>
    <recommendedName>
        <fullName evidence="1">KIB1-4 beta-propeller domain-containing protein</fullName>
    </recommendedName>
</protein>
<evidence type="ECO:0000313" key="2">
    <source>
        <dbReference type="EMBL" id="KAJ4839248.1"/>
    </source>
</evidence>
<feature type="domain" description="KIB1-4 beta-propeller" evidence="1">
    <location>
        <begin position="92"/>
        <end position="298"/>
    </location>
</feature>
<gene>
    <name evidence="2" type="ORF">Tsubulata_042388</name>
</gene>
<dbReference type="AlphaFoldDB" id="A0A9Q0JF01"/>
<accession>A0A9Q0JF01</accession>